<sequence length="186" mass="20259">MSRTKVLDIHVVHWMSPCDLTMESGVAMLKLTKFLMVMTAGLLTLASSGAFADQLNRSVTNGGLTVHFGIVPAKKAQSVARGASEPGEHASAPGLSNYHLVVALFDKATGERISEATVNATVTGPRAKSRPHTQVKPLQELNVNDTVTYGNYFNMPWPGRYSIDLSITRKDSVKPTKVRLTYDHHL</sequence>
<proteinExistence type="predicted"/>
<gene>
    <name evidence="1" type="ORF">LMG22037_00048</name>
</gene>
<dbReference type="EMBL" id="CADIKB010000001">
    <property type="protein sequence ID" value="CAB3638233.1"/>
    <property type="molecule type" value="Genomic_DNA"/>
</dbReference>
<evidence type="ECO:0008006" key="3">
    <source>
        <dbReference type="Google" id="ProtNLM"/>
    </source>
</evidence>
<name>A0A6J5A7A3_9BURK</name>
<dbReference type="RefSeq" id="WP_244142612.1">
    <property type="nucleotide sequence ID" value="NZ_CADFGL010000001.1"/>
</dbReference>
<protein>
    <recommendedName>
        <fullName evidence="3">DUF4426 domain-containing protein</fullName>
    </recommendedName>
</protein>
<evidence type="ECO:0000313" key="1">
    <source>
        <dbReference type="EMBL" id="CAB3638233.1"/>
    </source>
</evidence>
<dbReference type="Proteomes" id="UP000494249">
    <property type="component" value="Unassembled WGS sequence"/>
</dbReference>
<organism evidence="1 2">
    <name type="scientific">Paraburkholderia phenoliruptrix</name>
    <dbReference type="NCBI Taxonomy" id="252970"/>
    <lineage>
        <taxon>Bacteria</taxon>
        <taxon>Pseudomonadati</taxon>
        <taxon>Pseudomonadota</taxon>
        <taxon>Betaproteobacteria</taxon>
        <taxon>Burkholderiales</taxon>
        <taxon>Burkholderiaceae</taxon>
        <taxon>Paraburkholderia</taxon>
    </lineage>
</organism>
<accession>A0A6J5A7A3</accession>
<evidence type="ECO:0000313" key="2">
    <source>
        <dbReference type="Proteomes" id="UP000494249"/>
    </source>
</evidence>
<dbReference type="AlphaFoldDB" id="A0A6J5A7A3"/>
<reference evidence="1 2" key="1">
    <citation type="submission" date="2020-04" db="EMBL/GenBank/DDBJ databases">
        <authorList>
            <person name="De Canck E."/>
        </authorList>
    </citation>
    <scope>NUCLEOTIDE SEQUENCE [LARGE SCALE GENOMIC DNA]</scope>
    <source>
        <strain evidence="1 2">LMG 22037</strain>
    </source>
</reference>